<proteinExistence type="predicted"/>
<accession>A0A7J6VE11</accession>
<comment type="caution">
    <text evidence="1">The sequence shown here is derived from an EMBL/GenBank/DDBJ whole genome shotgun (WGS) entry which is preliminary data.</text>
</comment>
<dbReference type="AlphaFoldDB" id="A0A7J6VE11"/>
<evidence type="ECO:0000313" key="2">
    <source>
        <dbReference type="Proteomes" id="UP000554482"/>
    </source>
</evidence>
<gene>
    <name evidence="1" type="ORF">FRX31_027088</name>
</gene>
<protein>
    <submittedName>
        <fullName evidence="1">Uncharacterized protein</fullName>
    </submittedName>
</protein>
<organism evidence="1 2">
    <name type="scientific">Thalictrum thalictroides</name>
    <name type="common">Rue-anemone</name>
    <name type="synonym">Anemone thalictroides</name>
    <dbReference type="NCBI Taxonomy" id="46969"/>
    <lineage>
        <taxon>Eukaryota</taxon>
        <taxon>Viridiplantae</taxon>
        <taxon>Streptophyta</taxon>
        <taxon>Embryophyta</taxon>
        <taxon>Tracheophyta</taxon>
        <taxon>Spermatophyta</taxon>
        <taxon>Magnoliopsida</taxon>
        <taxon>Ranunculales</taxon>
        <taxon>Ranunculaceae</taxon>
        <taxon>Thalictroideae</taxon>
        <taxon>Thalictrum</taxon>
    </lineage>
</organism>
<dbReference type="EMBL" id="JABWDY010033577">
    <property type="protein sequence ID" value="KAF5183329.1"/>
    <property type="molecule type" value="Genomic_DNA"/>
</dbReference>
<keyword evidence="2" id="KW-1185">Reference proteome</keyword>
<sequence length="77" mass="9187">MEENRGKFLEIEKLLFWQIKFQYSRSSNSPFSSNLLLNEEFSEEKGLLNLEVEFCTEFEFCAEEQSNRGNLFESFLD</sequence>
<reference evidence="1 2" key="1">
    <citation type="submission" date="2020-06" db="EMBL/GenBank/DDBJ databases">
        <title>Transcriptomic and genomic resources for Thalictrum thalictroides and T. hernandezii: Facilitating candidate gene discovery in an emerging model plant lineage.</title>
        <authorList>
            <person name="Arias T."/>
            <person name="Riano-Pachon D.M."/>
            <person name="Di Stilio V.S."/>
        </authorList>
    </citation>
    <scope>NUCLEOTIDE SEQUENCE [LARGE SCALE GENOMIC DNA]</scope>
    <source>
        <strain evidence="2">cv. WT478/WT964</strain>
        <tissue evidence="1">Leaves</tissue>
    </source>
</reference>
<evidence type="ECO:0000313" key="1">
    <source>
        <dbReference type="EMBL" id="KAF5183329.1"/>
    </source>
</evidence>
<dbReference type="Proteomes" id="UP000554482">
    <property type="component" value="Unassembled WGS sequence"/>
</dbReference>
<name>A0A7J6VE11_THATH</name>